<accession>A0A6L3SV91</accession>
<proteinExistence type="predicted"/>
<keyword evidence="2" id="KW-1185">Reference proteome</keyword>
<organism evidence="1 2">
    <name type="scientific">Methylobacterium soli</name>
    <dbReference type="NCBI Taxonomy" id="553447"/>
    <lineage>
        <taxon>Bacteria</taxon>
        <taxon>Pseudomonadati</taxon>
        <taxon>Pseudomonadota</taxon>
        <taxon>Alphaproteobacteria</taxon>
        <taxon>Hyphomicrobiales</taxon>
        <taxon>Methylobacteriaceae</taxon>
        <taxon>Methylobacterium</taxon>
    </lineage>
</organism>
<evidence type="ECO:0000313" key="1">
    <source>
        <dbReference type="EMBL" id="KAB1077164.1"/>
    </source>
</evidence>
<name>A0A6L3SV91_9HYPH</name>
<dbReference type="EMBL" id="VZZK01000023">
    <property type="protein sequence ID" value="KAB1077164.1"/>
    <property type="molecule type" value="Genomic_DNA"/>
</dbReference>
<protein>
    <submittedName>
        <fullName evidence="1">Uncharacterized protein</fullName>
    </submittedName>
</protein>
<reference evidence="1 2" key="1">
    <citation type="submission" date="2019-09" db="EMBL/GenBank/DDBJ databases">
        <title>YIM 48816 draft genome.</title>
        <authorList>
            <person name="Jiang L."/>
        </authorList>
    </citation>
    <scope>NUCLEOTIDE SEQUENCE [LARGE SCALE GENOMIC DNA]</scope>
    <source>
        <strain evidence="1 2">YIM 48816</strain>
    </source>
</reference>
<comment type="caution">
    <text evidence="1">The sequence shown here is derived from an EMBL/GenBank/DDBJ whole genome shotgun (WGS) entry which is preliminary data.</text>
</comment>
<dbReference type="RefSeq" id="WP_191970916.1">
    <property type="nucleotide sequence ID" value="NZ_BPQY01000250.1"/>
</dbReference>
<dbReference type="AlphaFoldDB" id="A0A6L3SV91"/>
<evidence type="ECO:0000313" key="2">
    <source>
        <dbReference type="Proteomes" id="UP000474159"/>
    </source>
</evidence>
<dbReference type="Proteomes" id="UP000474159">
    <property type="component" value="Unassembled WGS sequence"/>
</dbReference>
<sequence>MDPVIPPAVMFGLARDILRKEMGQRIERRREIGRDTPDGVRLTSEISTLVQLGQSLDETTAKQIIAAGRAAVEARLAPPRMPRCDASDLYAQFPDLLPEDAQVWVGPGWRAILTEAFDALKGRPVVVHMAREDRAGLRLVVGSVGDWKEPDFDLAAAVADRTWARSLKICETCGAPAANGSWSRYRTRCADHAEER</sequence>
<gene>
    <name evidence="1" type="ORF">F6X53_19985</name>
</gene>